<feature type="compositionally biased region" description="Basic and acidic residues" evidence="2">
    <location>
        <begin position="346"/>
        <end position="363"/>
    </location>
</feature>
<evidence type="ECO:0000256" key="2">
    <source>
        <dbReference type="SAM" id="MobiDB-lite"/>
    </source>
</evidence>
<sequence length="389" mass="42079">MAALVKNDGGGPPSRPPSILIVSRAGLKPLKTFIASHPDDNQSRPSGGPLHLTYSNKEVVLIPCVVGVGSYENESGESVEYLEGIRPDVGKLYEEHDVRGVVIISKGSSKGSGSQHSMVPAVVEQIKSVVKGFAAGAGAGAASAGAAGVADCFELVEDVEGIWNFLRMNKYVGSLEEEEEEEEEQEEVAEDEEGHDDNDDNDVNDNNDEEQQAERERPTSLYKCHTCRTTLFDSTSVSPHNPTCNSIHIVHPNPLTKDVGYTPNSGKLYCFKCKNKVGSYNWSGVKCACKHWWQGGCTVNKSSVDEEDVKVVLQGVEKLVLKESGEGAGIVDVKVVVSRDVVRSQEEVAAEKKGQQEKGGFRHDRGKSKPKHPTHKNFGKKDSSIGSFA</sequence>
<protein>
    <submittedName>
        <fullName evidence="3">Uncharacterized protein</fullName>
    </submittedName>
</protein>
<keyword evidence="4" id="KW-1185">Reference proteome</keyword>
<dbReference type="AlphaFoldDB" id="A0A9W7A061"/>
<gene>
    <name evidence="3" type="ORF">TrST_g4499</name>
</gene>
<evidence type="ECO:0000256" key="1">
    <source>
        <dbReference type="ARBA" id="ARBA00008601"/>
    </source>
</evidence>
<comment type="caution">
    <text evidence="3">The sequence shown here is derived from an EMBL/GenBank/DDBJ whole genome shotgun (WGS) entry which is preliminary data.</text>
</comment>
<accession>A0A9W7A061</accession>
<feature type="region of interest" description="Disordered" evidence="2">
    <location>
        <begin position="175"/>
        <end position="218"/>
    </location>
</feature>
<evidence type="ECO:0000313" key="3">
    <source>
        <dbReference type="EMBL" id="GMH60263.1"/>
    </source>
</evidence>
<feature type="compositionally biased region" description="Acidic residues" evidence="2">
    <location>
        <begin position="175"/>
        <end position="211"/>
    </location>
</feature>
<name>A0A9W7A061_9STRA</name>
<evidence type="ECO:0000313" key="4">
    <source>
        <dbReference type="Proteomes" id="UP001165085"/>
    </source>
</evidence>
<dbReference type="PANTHER" id="PTHR45848">
    <property type="entry name" value="DUAL SPECIFICITY PROTEIN PHOSPHATASE 12 FAMILY MEMBER"/>
    <property type="match status" value="1"/>
</dbReference>
<feature type="region of interest" description="Disordered" evidence="2">
    <location>
        <begin position="346"/>
        <end position="389"/>
    </location>
</feature>
<organism evidence="3 4">
    <name type="scientific">Triparma strigata</name>
    <dbReference type="NCBI Taxonomy" id="1606541"/>
    <lineage>
        <taxon>Eukaryota</taxon>
        <taxon>Sar</taxon>
        <taxon>Stramenopiles</taxon>
        <taxon>Ochrophyta</taxon>
        <taxon>Bolidophyceae</taxon>
        <taxon>Parmales</taxon>
        <taxon>Triparmaceae</taxon>
        <taxon>Triparma</taxon>
    </lineage>
</organism>
<reference evidence="4" key="1">
    <citation type="journal article" date="2023" name="Commun. Biol.">
        <title>Genome analysis of Parmales, the sister group of diatoms, reveals the evolutionary specialization of diatoms from phago-mixotrophs to photoautotrophs.</title>
        <authorList>
            <person name="Ban H."/>
            <person name="Sato S."/>
            <person name="Yoshikawa S."/>
            <person name="Yamada K."/>
            <person name="Nakamura Y."/>
            <person name="Ichinomiya M."/>
            <person name="Sato N."/>
            <person name="Blanc-Mathieu R."/>
            <person name="Endo H."/>
            <person name="Kuwata A."/>
            <person name="Ogata H."/>
        </authorList>
    </citation>
    <scope>NUCLEOTIDE SEQUENCE [LARGE SCALE GENOMIC DNA]</scope>
    <source>
        <strain evidence="4">NIES 3701</strain>
    </source>
</reference>
<dbReference type="Proteomes" id="UP001165085">
    <property type="component" value="Unassembled WGS sequence"/>
</dbReference>
<proteinExistence type="inferred from homology"/>
<dbReference type="OrthoDB" id="2017893at2759"/>
<dbReference type="EMBL" id="BRXY01000064">
    <property type="protein sequence ID" value="GMH60263.1"/>
    <property type="molecule type" value="Genomic_DNA"/>
</dbReference>
<comment type="similarity">
    <text evidence="1">Belongs to the protein-tyrosine phosphatase family. Non-receptor class dual specificity subfamily.</text>
</comment>
<feature type="compositionally biased region" description="Basic residues" evidence="2">
    <location>
        <begin position="364"/>
        <end position="378"/>
    </location>
</feature>